<dbReference type="Pfam" id="PF07833">
    <property type="entry name" value="Cu_amine_oxidN1"/>
    <property type="match status" value="1"/>
</dbReference>
<dbReference type="AlphaFoldDB" id="A0A6F9EIS7"/>
<evidence type="ECO:0000256" key="2">
    <source>
        <dbReference type="SAM" id="Phobius"/>
    </source>
</evidence>
<dbReference type="Gene3D" id="3.30.457.10">
    <property type="entry name" value="Copper amine oxidase-like, N-terminal domain"/>
    <property type="match status" value="2"/>
</dbReference>
<accession>A0A6F9EIS7</accession>
<feature type="domain" description="Copper amine oxidase-like N-terminal" evidence="3">
    <location>
        <begin position="705"/>
        <end position="817"/>
    </location>
</feature>
<dbReference type="SUPFAM" id="SSF55383">
    <property type="entry name" value="Copper amine oxidase, domain N"/>
    <property type="match status" value="2"/>
</dbReference>
<feature type="transmembrane region" description="Helical" evidence="2">
    <location>
        <begin position="54"/>
        <end position="76"/>
    </location>
</feature>
<proteinExistence type="predicted"/>
<feature type="compositionally biased region" description="Basic and acidic residues" evidence="1">
    <location>
        <begin position="21"/>
        <end position="30"/>
    </location>
</feature>
<protein>
    <submittedName>
        <fullName evidence="4">Copper amine oxidase</fullName>
    </submittedName>
</protein>
<keyword evidence="2" id="KW-1133">Transmembrane helix</keyword>
<dbReference type="Proteomes" id="UP000502196">
    <property type="component" value="Chromosome"/>
</dbReference>
<dbReference type="EMBL" id="LR792683">
    <property type="protein sequence ID" value="CAB3396194.1"/>
    <property type="molecule type" value="Genomic_DNA"/>
</dbReference>
<name>A0A6F9EIS7_9BACL</name>
<evidence type="ECO:0000313" key="4">
    <source>
        <dbReference type="EMBL" id="CAB3396194.1"/>
    </source>
</evidence>
<evidence type="ECO:0000259" key="3">
    <source>
        <dbReference type="Pfam" id="PF07833"/>
    </source>
</evidence>
<organism evidence="4 5">
    <name type="scientific">Kyrpidia spormannii</name>
    <dbReference type="NCBI Taxonomy" id="2055160"/>
    <lineage>
        <taxon>Bacteria</taxon>
        <taxon>Bacillati</taxon>
        <taxon>Bacillota</taxon>
        <taxon>Bacilli</taxon>
        <taxon>Bacillales</taxon>
        <taxon>Alicyclobacillaceae</taxon>
        <taxon>Kyrpidia</taxon>
    </lineage>
</organism>
<evidence type="ECO:0000256" key="1">
    <source>
        <dbReference type="SAM" id="MobiDB-lite"/>
    </source>
</evidence>
<reference evidence="4 5" key="1">
    <citation type="submission" date="2020-04" db="EMBL/GenBank/DDBJ databases">
        <authorList>
            <person name="Hogendoorn C."/>
        </authorList>
    </citation>
    <scope>NUCLEOTIDE SEQUENCE [LARGE SCALE GENOMIC DNA]</scope>
    <source>
        <strain evidence="4">COOX1</strain>
    </source>
</reference>
<evidence type="ECO:0000313" key="5">
    <source>
        <dbReference type="Proteomes" id="UP000502196"/>
    </source>
</evidence>
<feature type="region of interest" description="Disordered" evidence="1">
    <location>
        <begin position="1"/>
        <end position="46"/>
    </location>
</feature>
<sequence>MRNPATRRGGESRLRISGPSGDDHPEKEPPASRLISVDTHGGGETKVMKRGKKALAVLSTAALFGTTPAAVALPFLTSSVAYAADYTVSNPPALTAGKDQDLGALKVSFDATGLVSGSAVTVRLPSDFDLHVAVNQDLTTTGATISDPNAQTYIYVPSASNALDPQTDVTATVTASNEIKVKINSVAHTDQDTGYFYVVFKNVFVPGGFSGPVNVTIEGSANSPFNDGQATVATVGSGVVKLSVDSTKFIGDQTTPIDTIRLKEDRPGAVGSNQTIKLKLPSGFQWVDSSNIQLINNDTNINVLGSLYTKGYADDGRTLVLTRTATSANSALYLRLTGLEVQVSDSNVAKYGDVVVSVGGTASVDVSSLTIGTYGDYGVTVSAANPQNVLAGRNEEEIGQIIIQETAPNSLIDNRTIKLTLSGNARWAADSNGKPEGPYVDTAASDLEGVTSGSFGSWDWDGSAHDTIKATIDVVNESKGAKIVLKGGKIVVAAGAQQQDINVTVGGSAGANGDAGVVAHVVSPVTASIDGTAPDLTVGGAAQDIAPIIIKETQAGAIDAGSITTADTISGQSGTSGYRELVLEFFQNEVPSLPASVQVTDGDIVLDTGNVYRYVTPDGRWQIRIPVKSTSSAPSTIKISGIKLTTDRTTPYGPVNVAIKGDAVVQSSDVIPGYTAAASVTVANLATPAPQQTVATFTVGSNSYTVNGVQQTMDVAPYLKNDGRVMLPVRFVANALGVTDDHIVWNGADQSVTIFKGNTVAKMTVGSTTMVVNGVAVQMDVAPELYNDGRVMLPIRWIGQALGAQLSWDQNTQTVTVTSQQ</sequence>
<dbReference type="InterPro" id="IPR036582">
    <property type="entry name" value="Mao_N_sf"/>
</dbReference>
<dbReference type="InterPro" id="IPR012854">
    <property type="entry name" value="Cu_amine_oxidase-like_N"/>
</dbReference>
<keyword evidence="2" id="KW-0812">Transmembrane</keyword>
<keyword evidence="2" id="KW-0472">Membrane</keyword>
<gene>
    <name evidence="4" type="ORF">COOX1_3440</name>
</gene>